<dbReference type="InterPro" id="IPR024344">
    <property type="entry name" value="MDMPI_metal-binding"/>
</dbReference>
<dbReference type="EMBL" id="BAAAZH010000013">
    <property type="protein sequence ID" value="GAA4118932.1"/>
    <property type="molecule type" value="Genomic_DNA"/>
</dbReference>
<keyword evidence="3" id="KW-0413">Isomerase</keyword>
<dbReference type="GO" id="GO:0016853">
    <property type="term" value="F:isomerase activity"/>
    <property type="evidence" value="ECO:0007669"/>
    <property type="project" value="UniProtKB-KW"/>
</dbReference>
<dbReference type="PANTHER" id="PTHR40758:SF1">
    <property type="entry name" value="CONSERVED PROTEIN"/>
    <property type="match status" value="1"/>
</dbReference>
<dbReference type="RefSeq" id="WP_344733318.1">
    <property type="nucleotide sequence ID" value="NZ_BAAAZH010000013.1"/>
</dbReference>
<evidence type="ECO:0000259" key="1">
    <source>
        <dbReference type="Pfam" id="PF07398"/>
    </source>
</evidence>
<feature type="domain" description="MDMPI C-terminal" evidence="1">
    <location>
        <begin position="143"/>
        <end position="217"/>
    </location>
</feature>
<sequence>MRSPTDADLAAAVDAFTAAVAGSDPAAAVAGCPGWSVTDLVHHVAEVHQWCAHAVVAGTPDGVPETPPSDLDAAGLASWYAGHAAHLRQVLAEAGTDGPAWTFGSGPHTAGWWLRRQTHEVLVHTWDVVTAAGADADAVLAPDLAWDGVEEIASMFYPRQVRLGRTEPLPVTLVLTATDLPGADAVRLGEGPEHRVEGSAVDLLLTLWRRRPPTDPVVAEALTRAVTP</sequence>
<dbReference type="SUPFAM" id="SSF109854">
    <property type="entry name" value="DinB/YfiT-like putative metalloenzymes"/>
    <property type="match status" value="1"/>
</dbReference>
<evidence type="ECO:0000259" key="2">
    <source>
        <dbReference type="Pfam" id="PF11716"/>
    </source>
</evidence>
<accession>A0ABP7XJH8</accession>
<dbReference type="InterPro" id="IPR017517">
    <property type="entry name" value="Maleyloyr_isom"/>
</dbReference>
<gene>
    <name evidence="3" type="ORF">GCM10022215_21040</name>
</gene>
<reference evidence="4" key="1">
    <citation type="journal article" date="2019" name="Int. J. Syst. Evol. Microbiol.">
        <title>The Global Catalogue of Microorganisms (GCM) 10K type strain sequencing project: providing services to taxonomists for standard genome sequencing and annotation.</title>
        <authorList>
            <consortium name="The Broad Institute Genomics Platform"/>
            <consortium name="The Broad Institute Genome Sequencing Center for Infectious Disease"/>
            <person name="Wu L."/>
            <person name="Ma J."/>
        </authorList>
    </citation>
    <scope>NUCLEOTIDE SEQUENCE [LARGE SCALE GENOMIC DNA]</scope>
    <source>
        <strain evidence="4">JCM 16703</strain>
    </source>
</reference>
<comment type="caution">
    <text evidence="3">The sequence shown here is derived from an EMBL/GenBank/DDBJ whole genome shotgun (WGS) entry which is preliminary data.</text>
</comment>
<dbReference type="Proteomes" id="UP001501495">
    <property type="component" value="Unassembled WGS sequence"/>
</dbReference>
<dbReference type="Pfam" id="PF11716">
    <property type="entry name" value="MDMPI_N"/>
    <property type="match status" value="1"/>
</dbReference>
<dbReference type="InterPro" id="IPR010872">
    <property type="entry name" value="MDMPI_C-term_domain"/>
</dbReference>
<evidence type="ECO:0000313" key="3">
    <source>
        <dbReference type="EMBL" id="GAA4118932.1"/>
    </source>
</evidence>
<protein>
    <submittedName>
        <fullName evidence="3">Maleylpyruvate isomerase family mycothiol-dependent enzyme</fullName>
    </submittedName>
</protein>
<name>A0ABP7XJH8_9ACTN</name>
<keyword evidence="4" id="KW-1185">Reference proteome</keyword>
<dbReference type="PANTHER" id="PTHR40758">
    <property type="entry name" value="CONSERVED PROTEIN"/>
    <property type="match status" value="1"/>
</dbReference>
<feature type="domain" description="Mycothiol-dependent maleylpyruvate isomerase metal-binding" evidence="2">
    <location>
        <begin position="8"/>
        <end position="128"/>
    </location>
</feature>
<dbReference type="NCBIfam" id="TIGR03083">
    <property type="entry name" value="maleylpyruvate isomerase family mycothiol-dependent enzyme"/>
    <property type="match status" value="1"/>
</dbReference>
<dbReference type="InterPro" id="IPR034660">
    <property type="entry name" value="DinB/YfiT-like"/>
</dbReference>
<evidence type="ECO:0000313" key="4">
    <source>
        <dbReference type="Proteomes" id="UP001501495"/>
    </source>
</evidence>
<proteinExistence type="predicted"/>
<dbReference type="Pfam" id="PF07398">
    <property type="entry name" value="MDMPI_C"/>
    <property type="match status" value="1"/>
</dbReference>
<organism evidence="3 4">
    <name type="scientific">Nocardioides fonticola</name>
    <dbReference type="NCBI Taxonomy" id="450363"/>
    <lineage>
        <taxon>Bacteria</taxon>
        <taxon>Bacillati</taxon>
        <taxon>Actinomycetota</taxon>
        <taxon>Actinomycetes</taxon>
        <taxon>Propionibacteriales</taxon>
        <taxon>Nocardioidaceae</taxon>
        <taxon>Nocardioides</taxon>
    </lineage>
</organism>